<dbReference type="SUPFAM" id="SSF88713">
    <property type="entry name" value="Glycoside hydrolase/deacetylase"/>
    <property type="match status" value="1"/>
</dbReference>
<dbReference type="InterPro" id="IPR011330">
    <property type="entry name" value="Glyco_hydro/deAcase_b/a-brl"/>
</dbReference>
<organism evidence="1 2">
    <name type="scientific">Halohasta litorea</name>
    <dbReference type="NCBI Taxonomy" id="869891"/>
    <lineage>
        <taxon>Archaea</taxon>
        <taxon>Methanobacteriati</taxon>
        <taxon>Methanobacteriota</taxon>
        <taxon>Stenosarchaea group</taxon>
        <taxon>Halobacteria</taxon>
        <taxon>Halobacteriales</taxon>
        <taxon>Haloferacaceae</taxon>
        <taxon>Halohasta</taxon>
    </lineage>
</organism>
<comment type="caution">
    <text evidence="1">The sequence shown here is derived from an EMBL/GenBank/DDBJ whole genome shotgun (WGS) entry which is preliminary data.</text>
</comment>
<evidence type="ECO:0000313" key="1">
    <source>
        <dbReference type="EMBL" id="MFD1641969.1"/>
    </source>
</evidence>
<proteinExistence type="predicted"/>
<gene>
    <name evidence="1" type="ORF">ACFSBW_08800</name>
</gene>
<name>A0ABD6DA15_9EURY</name>
<evidence type="ECO:0000313" key="2">
    <source>
        <dbReference type="Proteomes" id="UP001597052"/>
    </source>
</evidence>
<reference evidence="1 2" key="1">
    <citation type="journal article" date="2019" name="Int. J. Syst. Evol. Microbiol.">
        <title>The Global Catalogue of Microorganisms (GCM) 10K type strain sequencing project: providing services to taxonomists for standard genome sequencing and annotation.</title>
        <authorList>
            <consortium name="The Broad Institute Genomics Platform"/>
            <consortium name="The Broad Institute Genome Sequencing Center for Infectious Disease"/>
            <person name="Wu L."/>
            <person name="Ma J."/>
        </authorList>
    </citation>
    <scope>NUCLEOTIDE SEQUENCE [LARGE SCALE GENOMIC DNA]</scope>
    <source>
        <strain evidence="1 2">CGMCC 1.10593</strain>
    </source>
</reference>
<dbReference type="Gene3D" id="3.20.20.370">
    <property type="entry name" value="Glycoside hydrolase/deacetylase"/>
    <property type="match status" value="1"/>
</dbReference>
<dbReference type="AlphaFoldDB" id="A0ABD6DA15"/>
<accession>A0ABD6DA15</accession>
<protein>
    <recommendedName>
        <fullName evidence="3">Polysaccharide deacetylase</fullName>
    </recommendedName>
</protein>
<sequence>MTESALDPTELPSLEYRLDSYERLLRSFGAAGYEFTPFDPAEPPAEGEILLRHDVDLSIDRALAMAERERALGIQSTYCFLLSAPAYDLTRPQNVRVLQRISKLGHEIALHFDTHTYWAADDEPSAESIAAKVTEELAVLGRLVGEEPSTASFHIPPSWVLDRAFEAFTNTYAPPFFSEIDYRSDSSQKWVAAEPFPDSLAETLQLLVHPGLWHADHRPMAEIVGDLRQQAHRQVDGYFDPLG</sequence>
<dbReference type="RefSeq" id="WP_256395656.1">
    <property type="nucleotide sequence ID" value="NZ_JANHDJ010000002.1"/>
</dbReference>
<keyword evidence="2" id="KW-1185">Reference proteome</keyword>
<dbReference type="Proteomes" id="UP001597052">
    <property type="component" value="Unassembled WGS sequence"/>
</dbReference>
<dbReference type="EMBL" id="JBHUDM010000002">
    <property type="protein sequence ID" value="MFD1641969.1"/>
    <property type="molecule type" value="Genomic_DNA"/>
</dbReference>
<evidence type="ECO:0008006" key="3">
    <source>
        <dbReference type="Google" id="ProtNLM"/>
    </source>
</evidence>